<gene>
    <name evidence="1" type="ORF">FOZ63_025178</name>
</gene>
<name>A0A7J6RBW4_PEROL</name>
<proteinExistence type="predicted"/>
<sequence length="340" mass="37331">MGFCSIAGCFEFCRGRRAPLPSSASGTAASVVGGGGAKHKQLSSRPCRMPQGDELTACLSTAPYNLVESAAPHSRARCWSTPDINKYRGDMVFVSVDDPILSRMIVSVCLQLGLGVLVCDPGDFEAVWKEVVEPCCPARAIFVVCTDRLGLCNVVKANSSLLSSRIVNVHLVGTVEKTSLDNEATRHFFRNKVTRWRVAPESHVGNHINPLDASGSGCRNRWKSGEEFSYAACAASCFACILCIDEDAFEMEIDADTDGDRIEMVHLIFDQMFRDSDAALDQQVLNFQRIVGTLPQHLARSEDQRVKDICKDDNPHEDALDVLTRLHDEDAKRHDAAVQN</sequence>
<evidence type="ECO:0000313" key="2">
    <source>
        <dbReference type="Proteomes" id="UP000553632"/>
    </source>
</evidence>
<evidence type="ECO:0000313" key="1">
    <source>
        <dbReference type="EMBL" id="KAF4718329.1"/>
    </source>
</evidence>
<dbReference type="Proteomes" id="UP000553632">
    <property type="component" value="Unassembled WGS sequence"/>
</dbReference>
<accession>A0A7J6RBW4</accession>
<organism evidence="1 2">
    <name type="scientific">Perkinsus olseni</name>
    <name type="common">Perkinsus atlanticus</name>
    <dbReference type="NCBI Taxonomy" id="32597"/>
    <lineage>
        <taxon>Eukaryota</taxon>
        <taxon>Sar</taxon>
        <taxon>Alveolata</taxon>
        <taxon>Perkinsozoa</taxon>
        <taxon>Perkinsea</taxon>
        <taxon>Perkinsida</taxon>
        <taxon>Perkinsidae</taxon>
        <taxon>Perkinsus</taxon>
    </lineage>
</organism>
<keyword evidence="2" id="KW-1185">Reference proteome</keyword>
<dbReference type="EMBL" id="JABANO010026552">
    <property type="protein sequence ID" value="KAF4718329.1"/>
    <property type="molecule type" value="Genomic_DNA"/>
</dbReference>
<comment type="caution">
    <text evidence="1">The sequence shown here is derived from an EMBL/GenBank/DDBJ whole genome shotgun (WGS) entry which is preliminary data.</text>
</comment>
<protein>
    <submittedName>
        <fullName evidence="1">Uncharacterized protein</fullName>
    </submittedName>
</protein>
<reference evidence="1 2" key="1">
    <citation type="submission" date="2020-04" db="EMBL/GenBank/DDBJ databases">
        <title>Perkinsus olseni comparative genomics.</title>
        <authorList>
            <person name="Bogema D.R."/>
        </authorList>
    </citation>
    <scope>NUCLEOTIDE SEQUENCE [LARGE SCALE GENOMIC DNA]</scope>
    <source>
        <strain evidence="1 2">ATCC PRA-207</strain>
    </source>
</reference>
<dbReference type="AlphaFoldDB" id="A0A7J6RBW4"/>